<evidence type="ECO:0000313" key="2">
    <source>
        <dbReference type="Proteomes" id="UP001055811"/>
    </source>
</evidence>
<dbReference type="Proteomes" id="UP001055811">
    <property type="component" value="Linkage Group LG03"/>
</dbReference>
<dbReference type="EMBL" id="CM042011">
    <property type="protein sequence ID" value="KAI3767885.1"/>
    <property type="molecule type" value="Genomic_DNA"/>
</dbReference>
<sequence>MFWERASSGGHRHRPIVIVSAASFQPELRPPKVPRFNRKRFDQFREAMAGGDHVDFSTSSSQSNSNQETVPIDVLQEQLVGVTSSTHESNKDLKKESEVLWRRVKTTASLLTYLKSKAKTITNPQFALPFCDIPHSNFDHPEVKPWIHINTIDEQDEVYINEVVKTVQMITEVMESLLERVIMAESETDIEKHKVKLSQEEIIKKEIQIEIMSEKLDEMDRFAIDTNCVLNEMRQWIDNLVEETSRQRQRASENEEELIRVKRDFEALKCYVNSLISVRETLVSSEKQFQDMEKLFERLVLKTTQLETEKKKKEGEVEKLMEENLRLNNVLDQKEAQLLAMNEQCKLMALSGSHI</sequence>
<reference evidence="2" key="1">
    <citation type="journal article" date="2022" name="Mol. Ecol. Resour.">
        <title>The genomes of chicory, endive, great burdock and yacon provide insights into Asteraceae palaeo-polyploidization history and plant inulin production.</title>
        <authorList>
            <person name="Fan W."/>
            <person name="Wang S."/>
            <person name="Wang H."/>
            <person name="Wang A."/>
            <person name="Jiang F."/>
            <person name="Liu H."/>
            <person name="Zhao H."/>
            <person name="Xu D."/>
            <person name="Zhang Y."/>
        </authorList>
    </citation>
    <scope>NUCLEOTIDE SEQUENCE [LARGE SCALE GENOMIC DNA]</scope>
    <source>
        <strain evidence="2">cv. Punajuju</strain>
    </source>
</reference>
<reference evidence="1 2" key="2">
    <citation type="journal article" date="2022" name="Mol. Ecol. Resour.">
        <title>The genomes of chicory, endive, great burdock and yacon provide insights into Asteraceae paleo-polyploidization history and plant inulin production.</title>
        <authorList>
            <person name="Fan W."/>
            <person name="Wang S."/>
            <person name="Wang H."/>
            <person name="Wang A."/>
            <person name="Jiang F."/>
            <person name="Liu H."/>
            <person name="Zhao H."/>
            <person name="Xu D."/>
            <person name="Zhang Y."/>
        </authorList>
    </citation>
    <scope>NUCLEOTIDE SEQUENCE [LARGE SCALE GENOMIC DNA]</scope>
    <source>
        <strain evidence="2">cv. Punajuju</strain>
        <tissue evidence="1">Leaves</tissue>
    </source>
</reference>
<comment type="caution">
    <text evidence="1">The sequence shown here is derived from an EMBL/GenBank/DDBJ whole genome shotgun (WGS) entry which is preliminary data.</text>
</comment>
<organism evidence="1 2">
    <name type="scientific">Cichorium intybus</name>
    <name type="common">Chicory</name>
    <dbReference type="NCBI Taxonomy" id="13427"/>
    <lineage>
        <taxon>Eukaryota</taxon>
        <taxon>Viridiplantae</taxon>
        <taxon>Streptophyta</taxon>
        <taxon>Embryophyta</taxon>
        <taxon>Tracheophyta</taxon>
        <taxon>Spermatophyta</taxon>
        <taxon>Magnoliopsida</taxon>
        <taxon>eudicotyledons</taxon>
        <taxon>Gunneridae</taxon>
        <taxon>Pentapetalae</taxon>
        <taxon>asterids</taxon>
        <taxon>campanulids</taxon>
        <taxon>Asterales</taxon>
        <taxon>Asteraceae</taxon>
        <taxon>Cichorioideae</taxon>
        <taxon>Cichorieae</taxon>
        <taxon>Cichoriinae</taxon>
        <taxon>Cichorium</taxon>
    </lineage>
</organism>
<name>A0ACB9FAM1_CICIN</name>
<protein>
    <submittedName>
        <fullName evidence="1">Uncharacterized protein</fullName>
    </submittedName>
</protein>
<accession>A0ACB9FAM1</accession>
<evidence type="ECO:0000313" key="1">
    <source>
        <dbReference type="EMBL" id="KAI3767885.1"/>
    </source>
</evidence>
<proteinExistence type="predicted"/>
<keyword evidence="2" id="KW-1185">Reference proteome</keyword>
<gene>
    <name evidence="1" type="ORF">L2E82_18314</name>
</gene>